<feature type="disulfide bond" evidence="5">
    <location>
        <begin position="128"/>
        <end position="144"/>
    </location>
</feature>
<evidence type="ECO:0000256" key="1">
    <source>
        <dbReference type="ARBA" id="ARBA00004613"/>
    </source>
</evidence>
<accession>A0A9F7TJY0</accession>
<dbReference type="SMART" id="SM00308">
    <property type="entry name" value="LH2"/>
    <property type="match status" value="1"/>
</dbReference>
<dbReference type="InterPro" id="IPR036392">
    <property type="entry name" value="PLAT/LH2_dom_sf"/>
</dbReference>
<dbReference type="InterPro" id="IPR000734">
    <property type="entry name" value="TAG_lipase"/>
</dbReference>
<proteinExistence type="inferred from homology"/>
<dbReference type="GO" id="GO:0005576">
    <property type="term" value="C:extracellular region"/>
    <property type="evidence" value="ECO:0007669"/>
    <property type="project" value="UniProtKB-SubCell"/>
</dbReference>
<keyword evidence="3" id="KW-0964">Secreted</keyword>
<keyword evidence="7" id="KW-1185">Reference proteome</keyword>
<dbReference type="Gene3D" id="2.60.60.20">
    <property type="entry name" value="PLAT/LH2 domain"/>
    <property type="match status" value="1"/>
</dbReference>
<dbReference type="GO" id="GO:0016298">
    <property type="term" value="F:lipase activity"/>
    <property type="evidence" value="ECO:0007669"/>
    <property type="project" value="InterPro"/>
</dbReference>
<dbReference type="RefSeq" id="XP_053535669.1">
    <property type="nucleotide sequence ID" value="XM_053679694.1"/>
</dbReference>
<evidence type="ECO:0000256" key="5">
    <source>
        <dbReference type="PROSITE-ProRule" id="PRU00152"/>
    </source>
</evidence>
<reference evidence="7" key="1">
    <citation type="journal article" date="2016" name="Nat. Commun.">
        <title>The channel catfish genome sequence provides insights into the evolution of scale formation in teleosts.</title>
        <authorList>
            <person name="Liu Z."/>
            <person name="Liu S."/>
            <person name="Yao J."/>
            <person name="Bao L."/>
            <person name="Zhang J."/>
            <person name="Li Y."/>
            <person name="Jiang C."/>
            <person name="Sun L."/>
            <person name="Wang R."/>
            <person name="Zhang Y."/>
            <person name="Zhou T."/>
            <person name="Zeng Q."/>
            <person name="Fu Q."/>
            <person name="Gao S."/>
            <person name="Li N."/>
            <person name="Koren S."/>
            <person name="Jiang Y."/>
            <person name="Zimin A."/>
            <person name="Xu P."/>
            <person name="Phillippy A.M."/>
            <person name="Geng X."/>
            <person name="Song L."/>
            <person name="Sun F."/>
            <person name="Li C."/>
            <person name="Wang X."/>
            <person name="Chen A."/>
            <person name="Jin Y."/>
            <person name="Yuan Z."/>
            <person name="Yang Y."/>
            <person name="Tan S."/>
            <person name="Peatman E."/>
            <person name="Lu J."/>
            <person name="Qin Z."/>
            <person name="Dunham R."/>
            <person name="Li Z."/>
            <person name="Sonstegard T."/>
            <person name="Feng J."/>
            <person name="Danzmann R.G."/>
            <person name="Schroeder S."/>
            <person name="Scheffler B."/>
            <person name="Duke M.V."/>
            <person name="Ballard L."/>
            <person name="Kucuktas H."/>
            <person name="Kaltenboeck L."/>
            <person name="Liu H."/>
            <person name="Armbruster J."/>
            <person name="Xie Y."/>
            <person name="Kirby M.L."/>
            <person name="Tian Y."/>
            <person name="Flanagan M.E."/>
            <person name="Mu W."/>
            <person name="Waldbieser G.C."/>
        </authorList>
    </citation>
    <scope>NUCLEOTIDE SEQUENCE [LARGE SCALE GENOMIC DNA]</scope>
    <source>
        <strain evidence="7">SDA103</strain>
    </source>
</reference>
<dbReference type="GeneID" id="128632727"/>
<evidence type="ECO:0000256" key="2">
    <source>
        <dbReference type="ARBA" id="ARBA00010701"/>
    </source>
</evidence>
<evidence type="ECO:0000313" key="7">
    <source>
        <dbReference type="Proteomes" id="UP000221080"/>
    </source>
</evidence>
<dbReference type="PRINTS" id="PR00821">
    <property type="entry name" value="TAGLIPASE"/>
</dbReference>
<keyword evidence="4 5" id="KW-1015">Disulfide bond</keyword>
<evidence type="ECO:0000259" key="6">
    <source>
        <dbReference type="PROSITE" id="PS50095"/>
    </source>
</evidence>
<dbReference type="OrthoDB" id="199913at2759"/>
<dbReference type="PROSITE" id="PS50095">
    <property type="entry name" value="PLAT"/>
    <property type="match status" value="1"/>
</dbReference>
<dbReference type="FunFam" id="2.60.60.20:FF:000003">
    <property type="entry name" value="Triacylglycerol lipase"/>
    <property type="match status" value="1"/>
</dbReference>
<comment type="subcellular location">
    <subcellularLocation>
        <location evidence="1">Secreted</location>
    </subcellularLocation>
</comment>
<reference evidence="8" key="2">
    <citation type="submission" date="2025-08" db="UniProtKB">
        <authorList>
            <consortium name="RefSeq"/>
        </authorList>
    </citation>
    <scope>IDENTIFICATION</scope>
    <source>
        <tissue evidence="8">Blood</tissue>
    </source>
</reference>
<evidence type="ECO:0000256" key="4">
    <source>
        <dbReference type="ARBA" id="ARBA00023157"/>
    </source>
</evidence>
<sequence length="145" mass="16619">MGHHADQFKVPNGVDKMRFQLNTGDARPFSRYRYKVTVTIDGSRTNVGYFKVALYGVDGNTRQYQIHNGMMSPGSTYELLIDVEKDVDELTRVKFIWNNNVLNPLLPKFGATQIIVQRGRDRKTFKFCGSEQVRKNVVQTLSPCQ</sequence>
<comment type="similarity">
    <text evidence="2">Belongs to the AB hydrolase superfamily. Lipase family.</text>
</comment>
<dbReference type="InterPro" id="IPR001024">
    <property type="entry name" value="PLAT/LH2_dom"/>
</dbReference>
<dbReference type="Proteomes" id="UP000221080">
    <property type="component" value="Chromosome 3"/>
</dbReference>
<organism evidence="7 8">
    <name type="scientific">Ictalurus punctatus</name>
    <name type="common">Channel catfish</name>
    <name type="synonym">Silurus punctatus</name>
    <dbReference type="NCBI Taxonomy" id="7998"/>
    <lineage>
        <taxon>Eukaryota</taxon>
        <taxon>Metazoa</taxon>
        <taxon>Chordata</taxon>
        <taxon>Craniata</taxon>
        <taxon>Vertebrata</taxon>
        <taxon>Euteleostomi</taxon>
        <taxon>Actinopterygii</taxon>
        <taxon>Neopterygii</taxon>
        <taxon>Teleostei</taxon>
        <taxon>Ostariophysi</taxon>
        <taxon>Siluriformes</taxon>
        <taxon>Ictaluridae</taxon>
        <taxon>Ictalurus</taxon>
    </lineage>
</organism>
<evidence type="ECO:0000313" key="8">
    <source>
        <dbReference type="RefSeq" id="XP_053535669.1"/>
    </source>
</evidence>
<dbReference type="SUPFAM" id="SSF49723">
    <property type="entry name" value="Lipase/lipooxygenase domain (PLAT/LH2 domain)"/>
    <property type="match status" value="1"/>
</dbReference>
<dbReference type="KEGG" id="ipu:128632727"/>
<feature type="domain" description="PLAT" evidence="6">
    <location>
        <begin position="32"/>
        <end position="145"/>
    </location>
</feature>
<gene>
    <name evidence="8" type="primary">LOC128632727</name>
</gene>
<protein>
    <submittedName>
        <fullName evidence="8">Inactive pancreatic lipase-related protein 1</fullName>
    </submittedName>
</protein>
<dbReference type="AlphaFoldDB" id="A0A9F7TJY0"/>
<dbReference type="Pfam" id="PF01477">
    <property type="entry name" value="PLAT"/>
    <property type="match status" value="1"/>
</dbReference>
<name>A0A9F7TJY0_ICTPU</name>
<evidence type="ECO:0000256" key="3">
    <source>
        <dbReference type="ARBA" id="ARBA00022525"/>
    </source>
</evidence>